<organism evidence="3 4">
    <name type="scientific">Ceratodon purpureus</name>
    <name type="common">Fire moss</name>
    <name type="synonym">Dicranum purpureum</name>
    <dbReference type="NCBI Taxonomy" id="3225"/>
    <lineage>
        <taxon>Eukaryota</taxon>
        <taxon>Viridiplantae</taxon>
        <taxon>Streptophyta</taxon>
        <taxon>Embryophyta</taxon>
        <taxon>Bryophyta</taxon>
        <taxon>Bryophytina</taxon>
        <taxon>Bryopsida</taxon>
        <taxon>Dicranidae</taxon>
        <taxon>Pseudoditrichales</taxon>
        <taxon>Ditrichaceae</taxon>
        <taxon>Ceratodon</taxon>
    </lineage>
</organism>
<feature type="compositionally biased region" description="Low complexity" evidence="1">
    <location>
        <begin position="506"/>
        <end position="520"/>
    </location>
</feature>
<comment type="caution">
    <text evidence="3">The sequence shown here is derived from an EMBL/GenBank/DDBJ whole genome shotgun (WGS) entry which is preliminary data.</text>
</comment>
<dbReference type="AlphaFoldDB" id="A0A8T0G8I8"/>
<feature type="compositionally biased region" description="Pro residues" evidence="1">
    <location>
        <begin position="347"/>
        <end position="375"/>
    </location>
</feature>
<feature type="region of interest" description="Disordered" evidence="1">
    <location>
        <begin position="229"/>
        <end position="397"/>
    </location>
</feature>
<keyword evidence="2" id="KW-1133">Transmembrane helix</keyword>
<evidence type="ECO:0000256" key="2">
    <source>
        <dbReference type="SAM" id="Phobius"/>
    </source>
</evidence>
<keyword evidence="4" id="KW-1185">Reference proteome</keyword>
<reference evidence="3" key="1">
    <citation type="submission" date="2020-06" db="EMBL/GenBank/DDBJ databases">
        <title>WGS assembly of Ceratodon purpureus strain R40.</title>
        <authorList>
            <person name="Carey S.B."/>
            <person name="Jenkins J."/>
            <person name="Shu S."/>
            <person name="Lovell J.T."/>
            <person name="Sreedasyam A."/>
            <person name="Maumus F."/>
            <person name="Tiley G.P."/>
            <person name="Fernandez-Pozo N."/>
            <person name="Barry K."/>
            <person name="Chen C."/>
            <person name="Wang M."/>
            <person name="Lipzen A."/>
            <person name="Daum C."/>
            <person name="Saski C.A."/>
            <person name="Payton A.C."/>
            <person name="Mcbreen J.C."/>
            <person name="Conrad R.E."/>
            <person name="Kollar L.M."/>
            <person name="Olsson S."/>
            <person name="Huttunen S."/>
            <person name="Landis J.B."/>
            <person name="Wickett N.J."/>
            <person name="Johnson M.G."/>
            <person name="Rensing S.A."/>
            <person name="Grimwood J."/>
            <person name="Schmutz J."/>
            <person name="Mcdaniel S.F."/>
        </authorList>
    </citation>
    <scope>NUCLEOTIDE SEQUENCE</scope>
    <source>
        <strain evidence="3">R40</strain>
    </source>
</reference>
<evidence type="ECO:0000313" key="4">
    <source>
        <dbReference type="Proteomes" id="UP000822688"/>
    </source>
</evidence>
<gene>
    <name evidence="3" type="ORF">KC19_12G163900</name>
</gene>
<proteinExistence type="predicted"/>
<evidence type="ECO:0000313" key="3">
    <source>
        <dbReference type="EMBL" id="KAG0555361.1"/>
    </source>
</evidence>
<feature type="compositionally biased region" description="Basic and acidic residues" evidence="1">
    <location>
        <begin position="245"/>
        <end position="342"/>
    </location>
</feature>
<keyword evidence="2" id="KW-0812">Transmembrane</keyword>
<feature type="compositionally biased region" description="Low complexity" evidence="1">
    <location>
        <begin position="463"/>
        <end position="484"/>
    </location>
</feature>
<sequence>MANIVPVPTPASNVILAPTPTTSAVTVVVPSIGKPFKFVLASSKTIAGWFGVTCEDCADDNIWGCYVTKSCWKVVIVALGAIFLFIAILMAIFFLGQIDDLLKYQKQLTEFEKAYPTLAKIMIIPLKKFYKTFTKTYNKTMKSLTRKFGKKPWFKFVVIMPCKCLRGTWTIFQKVLQPICLFSCTASGKIKNCIKETGFFQWASDKALKKAGLRADPKGDKKRAIKAKKKARQAKIDRRKANKQAKIDEMQAKKDERAAAKQAKLEEKAAKKQARIDAKEARREAQREARQARNDAKLDALEDAEEAKRDAEEAAEEARLEAIEAAEEAKREAEEKAIENKASKAPPSSPSVPSPPSGPPPSPVPPITMAPPGIPPTATIPSTMHPTTPTTPPLMSNEQTMMYGVNQTQQYVDPYAAKQYIDPYATQQNVPDPYNGYGTHVEEGTQVQGYGAYGQEQYGIYGNDPGYTQQQGQQQGPYGQDQYGAATFEQQASQQYNYDPNIANAQQYQQQPYSGQQYYN</sequence>
<dbReference type="EMBL" id="CM026433">
    <property type="protein sequence ID" value="KAG0555361.1"/>
    <property type="molecule type" value="Genomic_DNA"/>
</dbReference>
<keyword evidence="2" id="KW-0472">Membrane</keyword>
<evidence type="ECO:0000256" key="1">
    <source>
        <dbReference type="SAM" id="MobiDB-lite"/>
    </source>
</evidence>
<dbReference type="Proteomes" id="UP000822688">
    <property type="component" value="Chromosome 12"/>
</dbReference>
<feature type="transmembrane region" description="Helical" evidence="2">
    <location>
        <begin position="74"/>
        <end position="96"/>
    </location>
</feature>
<name>A0A8T0G8I8_CERPU</name>
<protein>
    <submittedName>
        <fullName evidence="3">Uncharacterized protein</fullName>
    </submittedName>
</protein>
<feature type="compositionally biased region" description="Basic residues" evidence="1">
    <location>
        <begin position="229"/>
        <end position="243"/>
    </location>
</feature>
<accession>A0A8T0G8I8</accession>
<feature type="region of interest" description="Disordered" evidence="1">
    <location>
        <begin position="463"/>
        <end position="520"/>
    </location>
</feature>
<feature type="compositionally biased region" description="Polar residues" evidence="1">
    <location>
        <begin position="488"/>
        <end position="498"/>
    </location>
</feature>